<evidence type="ECO:0000313" key="3">
    <source>
        <dbReference type="Proteomes" id="UP000000862"/>
    </source>
</evidence>
<name>Q98470_PBCV1</name>
<reference evidence="2 3" key="6">
    <citation type="journal article" date="1999" name="Virology">
        <title>Chlorella virus PBCV-1 encodes a functional homospermidine synthase.</title>
        <authorList>
            <person name="Kaiser A."/>
            <person name="Vollmert M."/>
            <person name="Tholl D."/>
            <person name="Graves M.V."/>
            <person name="Gurnon J.R."/>
            <person name="Xing W."/>
            <person name="Lisec A.D."/>
            <person name="Nickerson K.W."/>
            <person name="Van Etten J.L."/>
        </authorList>
    </citation>
    <scope>NUCLEOTIDE SEQUENCE [LARGE SCALE GENOMIC DNA]</scope>
</reference>
<dbReference type="PIR" id="T17921">
    <property type="entry name" value="T17921"/>
</dbReference>
<reference evidence="2 3" key="1">
    <citation type="journal article" date="1995" name="Virology">
        <title>Analysis of 45 kb of DNA located at the left end of the chlorella virus PBCV-1 genome.</title>
        <authorList>
            <person name="Lu Z."/>
            <person name="Li Y."/>
            <person name="Zhang Y."/>
            <person name="Kutish G.F."/>
            <person name="Rock D.L."/>
            <person name="Van Etten J.L."/>
        </authorList>
    </citation>
    <scope>NUCLEOTIDE SEQUENCE [LARGE SCALE GENOMIC DNA]</scope>
</reference>
<gene>
    <name evidence="2" type="primary">a418R</name>
</gene>
<organismHost>
    <name type="scientific">Chlorella</name>
    <dbReference type="NCBI Taxonomy" id="3071"/>
</organismHost>
<reference evidence="2 3" key="8">
    <citation type="journal article" date="2010" name="J. Virol.">
        <title>Microarray analysis of Paramecium bursaria chlorella virus 1 transcription.</title>
        <authorList>
            <person name="Yanai-Balser G.M."/>
            <person name="Duncan G.A."/>
            <person name="Eudy J.D."/>
            <person name="Wang D."/>
            <person name="Li X."/>
            <person name="Agarkova I.V."/>
            <person name="Dunigan D.D."/>
            <person name="Van Etten J.L."/>
        </authorList>
    </citation>
    <scope>NUCLEOTIDE SEQUENCE [LARGE SCALE GENOMIC DNA]</scope>
</reference>
<keyword evidence="1" id="KW-0472">Membrane</keyword>
<evidence type="ECO:0000256" key="1">
    <source>
        <dbReference type="SAM" id="Phobius"/>
    </source>
</evidence>
<reference evidence="2 3" key="3">
    <citation type="journal article" date="1996" name="Virology">
        <title>Analysis of 94 kb of the chlorella virus PBCV-1 330-kb genome: map positions 88 to 182.</title>
        <authorList>
            <person name="Lu Z."/>
            <person name="Li Y."/>
            <person name="Que Q."/>
            <person name="Kutish G.F."/>
            <person name="Rock D.L."/>
            <person name="Van Etten J.L."/>
        </authorList>
    </citation>
    <scope>NUCLEOTIDE SEQUENCE [LARGE SCALE GENOMIC DNA]</scope>
</reference>
<reference evidence="2 3" key="5">
    <citation type="journal article" date="1997" name="Virology">
        <title>Analysis of 74 kb of DNA located at the right end of the 330-kb chlorella virus PBCV-1 genome.</title>
        <authorList>
            <person name="Li Y."/>
            <person name="Lu Z."/>
            <person name="Sun L."/>
            <person name="Ropp S."/>
            <person name="Kutish G.F."/>
            <person name="Rock D.L."/>
            <person name="Van Etten J.L."/>
        </authorList>
    </citation>
    <scope>NUCLEOTIDE SEQUENCE [LARGE SCALE GENOMIC DNA]</scope>
</reference>
<evidence type="ECO:0000313" key="2">
    <source>
        <dbReference type="EMBL" id="AAC96786.1"/>
    </source>
</evidence>
<dbReference type="GeneID" id="918051"/>
<accession>Q98470</accession>
<sequence>MSTMTVQLGPILFYVNFFIYHIANRQPVCYRAHNVNLTFVKRIYIIFVDTHRDHHRFLFVNFINFIKIMFIFFIKHKLD</sequence>
<dbReference type="RefSeq" id="NP_048775.1">
    <property type="nucleotide sequence ID" value="NC_000852.5"/>
</dbReference>
<keyword evidence="1" id="KW-0812">Transmembrane</keyword>
<dbReference type="Proteomes" id="UP000000862">
    <property type="component" value="Segment"/>
</dbReference>
<proteinExistence type="predicted"/>
<dbReference type="EMBL" id="JF411744">
    <property type="protein sequence ID" value="AAC96786.1"/>
    <property type="molecule type" value="Genomic_DNA"/>
</dbReference>
<protein>
    <submittedName>
        <fullName evidence="2">Uncharacterized protein</fullName>
    </submittedName>
</protein>
<keyword evidence="3" id="KW-1185">Reference proteome</keyword>
<reference evidence="2 3" key="4">
    <citation type="journal article" date="1996" name="Virology">
        <title>Analysis of 76 kb of the chlorella virus PBCV-1 330-kb genome: map positions 182 to 258.</title>
        <authorList>
            <person name="Kutish G.F."/>
            <person name="Li Y."/>
            <person name="Lu Z."/>
            <person name="Furuta M."/>
            <person name="Rock D.L."/>
            <person name="Van Etten J.L."/>
        </authorList>
    </citation>
    <scope>NUCLEOTIDE SEQUENCE [LARGE SCALE GENOMIC DNA]</scope>
</reference>
<keyword evidence="1" id="KW-1133">Transmembrane helix</keyword>
<reference evidence="2 3" key="7">
    <citation type="journal article" date="2000" name="Virology">
        <title>Characterization of a beta-1,3-glucanase encoded by chlorella virus PBCV-1.</title>
        <authorList>
            <person name="Sun L."/>
            <person name="Gurnon J.R."/>
            <person name="Adams B.J."/>
            <person name="Graves M.V."/>
            <person name="Van Etten J.L."/>
        </authorList>
    </citation>
    <scope>NUCLEOTIDE SEQUENCE [LARGE SCALE GENOMIC DNA]</scope>
</reference>
<feature type="transmembrane region" description="Helical" evidence="1">
    <location>
        <begin position="6"/>
        <end position="23"/>
    </location>
</feature>
<dbReference type="KEGG" id="vg:918051"/>
<reference evidence="2 3" key="2">
    <citation type="journal article" date="1995" name="Virology">
        <title>Analysis of 43 kb of the Chlorella virus PBCV-1 330-kb genome: map positions 45 to 88.</title>
        <authorList>
            <person name="Li Y."/>
            <person name="Lu Z."/>
            <person name="Burbank D.E."/>
            <person name="Kutish G.F."/>
            <person name="Rock D.L."/>
            <person name="Van Etten J.L."/>
        </authorList>
    </citation>
    <scope>NUCLEOTIDE SEQUENCE [LARGE SCALE GENOMIC DNA]</scope>
</reference>
<organism evidence="2 3">
    <name type="scientific">Paramecium bursaria Chlorella virus 1</name>
    <name type="common">PBCV-1</name>
    <dbReference type="NCBI Taxonomy" id="10506"/>
    <lineage>
        <taxon>Viruses</taxon>
        <taxon>Varidnaviria</taxon>
        <taxon>Bamfordvirae</taxon>
        <taxon>Nucleocytoviricota</taxon>
        <taxon>Megaviricetes</taxon>
        <taxon>Algavirales</taxon>
        <taxon>Phycodnaviridae</taxon>
        <taxon>Chlorovirus</taxon>
        <taxon>Chlorovirus vanettense</taxon>
    </lineage>
</organism>
<feature type="transmembrane region" description="Helical" evidence="1">
    <location>
        <begin position="57"/>
        <end position="74"/>
    </location>
</feature>